<proteinExistence type="predicted"/>
<dbReference type="EMBL" id="FNJI01000011">
    <property type="protein sequence ID" value="SDP13517.1"/>
    <property type="molecule type" value="Genomic_DNA"/>
</dbReference>
<dbReference type="AlphaFoldDB" id="A0A1H0Q832"/>
<dbReference type="RefSeq" id="WP_092222152.1">
    <property type="nucleotide sequence ID" value="NZ_FNJI01000011.1"/>
</dbReference>
<organism evidence="1 2">
    <name type="scientific">Desulforhopalus singaporensis</name>
    <dbReference type="NCBI Taxonomy" id="91360"/>
    <lineage>
        <taxon>Bacteria</taxon>
        <taxon>Pseudomonadati</taxon>
        <taxon>Thermodesulfobacteriota</taxon>
        <taxon>Desulfobulbia</taxon>
        <taxon>Desulfobulbales</taxon>
        <taxon>Desulfocapsaceae</taxon>
        <taxon>Desulforhopalus</taxon>
    </lineage>
</organism>
<accession>A0A1H0Q832</accession>
<keyword evidence="2" id="KW-1185">Reference proteome</keyword>
<protein>
    <submittedName>
        <fullName evidence="1">Uncharacterized protein</fullName>
    </submittedName>
</protein>
<gene>
    <name evidence="1" type="ORF">SAMN05660330_01893</name>
</gene>
<name>A0A1H0Q832_9BACT</name>
<dbReference type="Proteomes" id="UP000199073">
    <property type="component" value="Unassembled WGS sequence"/>
</dbReference>
<reference evidence="1 2" key="1">
    <citation type="submission" date="2016-10" db="EMBL/GenBank/DDBJ databases">
        <authorList>
            <person name="de Groot N.N."/>
        </authorList>
    </citation>
    <scope>NUCLEOTIDE SEQUENCE [LARGE SCALE GENOMIC DNA]</scope>
    <source>
        <strain evidence="1 2">DSM 12130</strain>
    </source>
</reference>
<evidence type="ECO:0000313" key="1">
    <source>
        <dbReference type="EMBL" id="SDP13517.1"/>
    </source>
</evidence>
<sequence length="67" mass="7609">MDFDHSLANYLDEDGIKAIQQLEKETGKQIMAYYAPPSPANLADDDLAKIRNLEKKLCVRLVAYNTH</sequence>
<evidence type="ECO:0000313" key="2">
    <source>
        <dbReference type="Proteomes" id="UP000199073"/>
    </source>
</evidence>
<dbReference type="OrthoDB" id="5422239at2"/>